<accession>A0ABY4VLM5</accession>
<reference evidence="2" key="1">
    <citation type="submission" date="2022-02" db="EMBL/GenBank/DDBJ databases">
        <title>Coral-associated bacteria.</title>
        <authorList>
            <person name="Tang K."/>
            <person name="Wang X."/>
        </authorList>
    </citation>
    <scope>NUCLEOTIDE SEQUENCE</scope>
    <source>
        <strain evidence="2">SCSIO 43006</strain>
    </source>
</reference>
<proteinExistence type="predicted"/>
<feature type="chain" id="PRO_5046997490" description="Lipoprotein" evidence="1">
    <location>
        <begin position="20"/>
        <end position="129"/>
    </location>
</feature>
<protein>
    <recommendedName>
        <fullName evidence="4">Lipoprotein</fullName>
    </recommendedName>
</protein>
<evidence type="ECO:0000256" key="1">
    <source>
        <dbReference type="SAM" id="SignalP"/>
    </source>
</evidence>
<dbReference type="EMBL" id="CP092418">
    <property type="protein sequence ID" value="USD22794.1"/>
    <property type="molecule type" value="Genomic_DNA"/>
</dbReference>
<name>A0ABY4VLM5_9GAMM</name>
<feature type="signal peptide" evidence="1">
    <location>
        <begin position="1"/>
        <end position="19"/>
    </location>
</feature>
<evidence type="ECO:0008006" key="4">
    <source>
        <dbReference type="Google" id="ProtNLM"/>
    </source>
</evidence>
<sequence>MNRFLITLVCLVASSLAFACTAPKMGSEFDKLIKVEKIASNTFQATISMNAEGLNYGAEATIEYYPENSEHRFGEYSKRVHLKERGTEYVSTFDLKKIEGHIPFLQVFWYPEMCCLCGAYGKSNDLALE</sequence>
<dbReference type="Proteomes" id="UP001055658">
    <property type="component" value="Chromosome"/>
</dbReference>
<dbReference type="RefSeq" id="WP_252085147.1">
    <property type="nucleotide sequence ID" value="NZ_CP092418.1"/>
</dbReference>
<keyword evidence="3" id="KW-1185">Reference proteome</keyword>
<organism evidence="2 3">
    <name type="scientific">Microbulbifer variabilis</name>
    <dbReference type="NCBI Taxonomy" id="266805"/>
    <lineage>
        <taxon>Bacteria</taxon>
        <taxon>Pseudomonadati</taxon>
        <taxon>Pseudomonadota</taxon>
        <taxon>Gammaproteobacteria</taxon>
        <taxon>Cellvibrionales</taxon>
        <taxon>Microbulbiferaceae</taxon>
        <taxon>Microbulbifer</taxon>
    </lineage>
</organism>
<keyword evidence="1" id="KW-0732">Signal</keyword>
<evidence type="ECO:0000313" key="2">
    <source>
        <dbReference type="EMBL" id="USD22794.1"/>
    </source>
</evidence>
<dbReference type="PROSITE" id="PS51257">
    <property type="entry name" value="PROKAR_LIPOPROTEIN"/>
    <property type="match status" value="1"/>
</dbReference>
<gene>
    <name evidence="2" type="ORF">MJO52_06555</name>
</gene>
<evidence type="ECO:0000313" key="3">
    <source>
        <dbReference type="Proteomes" id="UP001055658"/>
    </source>
</evidence>